<dbReference type="AlphaFoldDB" id="A0A2S7T5D7"/>
<proteinExistence type="predicted"/>
<comment type="caution">
    <text evidence="1">The sequence shown here is derived from an EMBL/GenBank/DDBJ whole genome shotgun (WGS) entry which is preliminary data.</text>
</comment>
<evidence type="ECO:0008006" key="3">
    <source>
        <dbReference type="Google" id="ProtNLM"/>
    </source>
</evidence>
<dbReference type="InterPro" id="IPR023393">
    <property type="entry name" value="START-like_dom_sf"/>
</dbReference>
<gene>
    <name evidence="1" type="ORF">BST99_04830</name>
</gene>
<name>A0A2S7T5D7_9FLAO</name>
<accession>A0A2S7T5D7</accession>
<dbReference type="EMBL" id="MQVX01000001">
    <property type="protein sequence ID" value="PQJ15142.1"/>
    <property type="molecule type" value="Genomic_DNA"/>
</dbReference>
<dbReference type="Gene3D" id="3.30.530.20">
    <property type="match status" value="1"/>
</dbReference>
<reference evidence="2" key="1">
    <citation type="submission" date="2016-11" db="EMBL/GenBank/DDBJ databases">
        <title>Trade-off between light-utilization and light-protection in marine flavobacteria.</title>
        <authorList>
            <person name="Kumagai Y."/>
            <person name="Yoshizawa S."/>
            <person name="Kogure K."/>
        </authorList>
    </citation>
    <scope>NUCLEOTIDE SEQUENCE [LARGE SCALE GENOMIC DNA]</scope>
    <source>
        <strain evidence="2">SG-18</strain>
    </source>
</reference>
<organism evidence="1 2">
    <name type="scientific">Aureicoccus marinus</name>
    <dbReference type="NCBI Taxonomy" id="754435"/>
    <lineage>
        <taxon>Bacteria</taxon>
        <taxon>Pseudomonadati</taxon>
        <taxon>Bacteroidota</taxon>
        <taxon>Flavobacteriia</taxon>
        <taxon>Flavobacteriales</taxon>
        <taxon>Flavobacteriaceae</taxon>
        <taxon>Aureicoccus</taxon>
    </lineage>
</organism>
<keyword evidence="2" id="KW-1185">Reference proteome</keyword>
<evidence type="ECO:0000313" key="1">
    <source>
        <dbReference type="EMBL" id="PQJ15142.1"/>
    </source>
</evidence>
<dbReference type="SUPFAM" id="SSF55961">
    <property type="entry name" value="Bet v1-like"/>
    <property type="match status" value="1"/>
</dbReference>
<protein>
    <recommendedName>
        <fullName evidence="3">Cell division inhibitor</fullName>
    </recommendedName>
</protein>
<dbReference type="CDD" id="cd07820">
    <property type="entry name" value="SRPBCC_3"/>
    <property type="match status" value="1"/>
</dbReference>
<sequence>MTIYHIESRLYLPISVHEAWDFLSSPANLLKITPSKVKFSMLQPKEEGFYEGQVFVYQLSPLPGFTTRWVSEISTIKPKEYFIDIQLAGPYKLWHHQHQIHPVDEGVEIRDLVHYALPMGLLGKLAQSLFIKKQLLETFRYREDKLKGFFGSLAGHKSHLTIQPLKTNG</sequence>
<evidence type="ECO:0000313" key="2">
    <source>
        <dbReference type="Proteomes" id="UP000239366"/>
    </source>
</evidence>
<dbReference type="Proteomes" id="UP000239366">
    <property type="component" value="Unassembled WGS sequence"/>
</dbReference>